<evidence type="ECO:0000313" key="1">
    <source>
        <dbReference type="EMBL" id="MFC6149243.1"/>
    </source>
</evidence>
<organism evidence="1 2">
    <name type="scientific">Mumia xiangluensis</name>
    <dbReference type="NCBI Taxonomy" id="1678900"/>
    <lineage>
        <taxon>Bacteria</taxon>
        <taxon>Bacillati</taxon>
        <taxon>Actinomycetota</taxon>
        <taxon>Actinomycetes</taxon>
        <taxon>Propionibacteriales</taxon>
        <taxon>Nocardioidaceae</taxon>
        <taxon>Mumia</taxon>
    </lineage>
</organism>
<sequence length="146" mass="16161">MDPVSLACAAIAVAGATTQSADWMDRLDVLDDSRSAAFVRADPSLLDDVYAAGGRLRDDDAAMIRQYAARGLEIEDVRFDVLRFGVLQASERRAVLRVVDRMRPVRVRRAGGAWRALPSDRPTERRIVLVRTPLGWRISAVERLAG</sequence>
<evidence type="ECO:0000313" key="2">
    <source>
        <dbReference type="Proteomes" id="UP001596097"/>
    </source>
</evidence>
<dbReference type="Proteomes" id="UP001596097">
    <property type="component" value="Unassembled WGS sequence"/>
</dbReference>
<accession>A0ABW1QIY9</accession>
<dbReference type="RefSeq" id="WP_228552832.1">
    <property type="nucleotide sequence ID" value="NZ_JBHSQL010000005.1"/>
</dbReference>
<protein>
    <recommendedName>
        <fullName evidence="3">DUF4440 domain-containing protein</fullName>
    </recommendedName>
</protein>
<evidence type="ECO:0008006" key="3">
    <source>
        <dbReference type="Google" id="ProtNLM"/>
    </source>
</evidence>
<keyword evidence="2" id="KW-1185">Reference proteome</keyword>
<comment type="caution">
    <text evidence="1">The sequence shown here is derived from an EMBL/GenBank/DDBJ whole genome shotgun (WGS) entry which is preliminary data.</text>
</comment>
<dbReference type="EMBL" id="JBHSQL010000005">
    <property type="protein sequence ID" value="MFC6149243.1"/>
    <property type="molecule type" value="Genomic_DNA"/>
</dbReference>
<gene>
    <name evidence="1" type="ORF">ACFPYK_07525</name>
</gene>
<reference evidence="2" key="1">
    <citation type="journal article" date="2019" name="Int. J. Syst. Evol. Microbiol.">
        <title>The Global Catalogue of Microorganisms (GCM) 10K type strain sequencing project: providing services to taxonomists for standard genome sequencing and annotation.</title>
        <authorList>
            <consortium name="The Broad Institute Genomics Platform"/>
            <consortium name="The Broad Institute Genome Sequencing Center for Infectious Disease"/>
            <person name="Wu L."/>
            <person name="Ma J."/>
        </authorList>
    </citation>
    <scope>NUCLEOTIDE SEQUENCE [LARGE SCALE GENOMIC DNA]</scope>
    <source>
        <strain evidence="2">CGMCC 4.7198</strain>
    </source>
</reference>
<name>A0ABW1QIY9_9ACTN</name>
<proteinExistence type="predicted"/>